<dbReference type="InterPro" id="IPR008271">
    <property type="entry name" value="Ser/Thr_kinase_AS"/>
</dbReference>
<dbReference type="GO" id="GO:0016020">
    <property type="term" value="C:membrane"/>
    <property type="evidence" value="ECO:0007669"/>
    <property type="project" value="TreeGrafter"/>
</dbReference>
<comment type="pathway">
    <text evidence="1">Protein modification; protein ubiquitination.</text>
</comment>
<gene>
    <name evidence="16" type="primary">LOC106158387</name>
</gene>
<feature type="compositionally biased region" description="Basic and acidic residues" evidence="13">
    <location>
        <begin position="495"/>
        <end position="505"/>
    </location>
</feature>
<keyword evidence="2" id="KW-0808">Transferase</keyword>
<dbReference type="AlphaFoldDB" id="A0A1S3HXI1"/>
<dbReference type="RefSeq" id="XP_013389779.1">
    <property type="nucleotide sequence ID" value="XM_013534325.1"/>
</dbReference>
<dbReference type="InterPro" id="IPR017441">
    <property type="entry name" value="Protein_kinase_ATP_BS"/>
</dbReference>
<keyword evidence="5 11" id="KW-0547">Nucleotide-binding</keyword>
<feature type="region of interest" description="Disordered" evidence="13">
    <location>
        <begin position="484"/>
        <end position="505"/>
    </location>
</feature>
<evidence type="ECO:0000313" key="16">
    <source>
        <dbReference type="RefSeq" id="XP_013389779.1"/>
    </source>
</evidence>
<evidence type="ECO:0000256" key="2">
    <source>
        <dbReference type="ARBA" id="ARBA00022679"/>
    </source>
</evidence>
<keyword evidence="8" id="KW-0833">Ubl conjugation pathway</keyword>
<dbReference type="PROSITE" id="PS00108">
    <property type="entry name" value="PROTEIN_KINASE_ST"/>
    <property type="match status" value="1"/>
</dbReference>
<name>A0A1S3HXI1_LINAN</name>
<dbReference type="OrthoDB" id="4062651at2759"/>
<feature type="coiled-coil region" evidence="12">
    <location>
        <begin position="353"/>
        <end position="385"/>
    </location>
</feature>
<evidence type="ECO:0000256" key="1">
    <source>
        <dbReference type="ARBA" id="ARBA00004906"/>
    </source>
</evidence>
<dbReference type="InterPro" id="IPR045269">
    <property type="entry name" value="Atg1-like"/>
</dbReference>
<evidence type="ECO:0000256" key="10">
    <source>
        <dbReference type="ARBA" id="ARBA00022840"/>
    </source>
</evidence>
<dbReference type="GeneID" id="106158387"/>
<dbReference type="PROSITE" id="PS50011">
    <property type="entry name" value="PROTEIN_KINASE_DOM"/>
    <property type="match status" value="1"/>
</dbReference>
<reference evidence="16" key="1">
    <citation type="submission" date="2025-08" db="UniProtKB">
        <authorList>
            <consortium name="RefSeq"/>
        </authorList>
    </citation>
    <scope>IDENTIFICATION</scope>
    <source>
        <tissue evidence="16">Gonads</tissue>
    </source>
</reference>
<dbReference type="PANTHER" id="PTHR24348:SF22">
    <property type="entry name" value="NON-SPECIFIC SERINE_THREONINE PROTEIN KINASE"/>
    <property type="match status" value="1"/>
</dbReference>
<dbReference type="KEGG" id="lak:106158387"/>
<dbReference type="SMART" id="SM00220">
    <property type="entry name" value="S_TKc"/>
    <property type="match status" value="1"/>
</dbReference>
<dbReference type="GO" id="GO:0005829">
    <property type="term" value="C:cytosol"/>
    <property type="evidence" value="ECO:0007669"/>
    <property type="project" value="TreeGrafter"/>
</dbReference>
<accession>A0A1S3HXI1</accession>
<dbReference type="GO" id="GO:0008270">
    <property type="term" value="F:zinc ion binding"/>
    <property type="evidence" value="ECO:0007669"/>
    <property type="project" value="UniProtKB-KW"/>
</dbReference>
<protein>
    <submittedName>
        <fullName evidence="16">Serine/threonine-protein kinase 4 homolog B-like</fullName>
    </submittedName>
</protein>
<feature type="region of interest" description="Disordered" evidence="13">
    <location>
        <begin position="306"/>
        <end position="351"/>
    </location>
</feature>
<evidence type="ECO:0000256" key="6">
    <source>
        <dbReference type="ARBA" id="ARBA00022771"/>
    </source>
</evidence>
<dbReference type="InterPro" id="IPR011009">
    <property type="entry name" value="Kinase-like_dom_sf"/>
</dbReference>
<keyword evidence="3" id="KW-0479">Metal-binding</keyword>
<keyword evidence="6" id="KW-0863">Zinc-finger</keyword>
<keyword evidence="15" id="KW-1185">Reference proteome</keyword>
<evidence type="ECO:0000256" key="7">
    <source>
        <dbReference type="ARBA" id="ARBA00022777"/>
    </source>
</evidence>
<dbReference type="GO" id="GO:0000407">
    <property type="term" value="C:phagophore assembly site"/>
    <property type="evidence" value="ECO:0007669"/>
    <property type="project" value="TreeGrafter"/>
</dbReference>
<dbReference type="PROSITE" id="PS00107">
    <property type="entry name" value="PROTEIN_KINASE_ATP"/>
    <property type="match status" value="1"/>
</dbReference>
<keyword evidence="12" id="KW-0175">Coiled coil</keyword>
<dbReference type="Pfam" id="PF00069">
    <property type="entry name" value="Pkinase"/>
    <property type="match status" value="1"/>
</dbReference>
<dbReference type="GO" id="GO:0016567">
    <property type="term" value="P:protein ubiquitination"/>
    <property type="evidence" value="ECO:0007669"/>
    <property type="project" value="UniProtKB-UniPathway"/>
</dbReference>
<dbReference type="SUPFAM" id="SSF56112">
    <property type="entry name" value="Protein kinase-like (PK-like)"/>
    <property type="match status" value="1"/>
</dbReference>
<dbReference type="GO" id="GO:0000045">
    <property type="term" value="P:autophagosome assembly"/>
    <property type="evidence" value="ECO:0007669"/>
    <property type="project" value="TreeGrafter"/>
</dbReference>
<organism evidence="15 16">
    <name type="scientific">Lingula anatina</name>
    <name type="common">Brachiopod</name>
    <name type="synonym">Lingula unguis</name>
    <dbReference type="NCBI Taxonomy" id="7574"/>
    <lineage>
        <taxon>Eukaryota</taxon>
        <taxon>Metazoa</taxon>
        <taxon>Spiralia</taxon>
        <taxon>Lophotrochozoa</taxon>
        <taxon>Brachiopoda</taxon>
        <taxon>Linguliformea</taxon>
        <taxon>Lingulata</taxon>
        <taxon>Lingulida</taxon>
        <taxon>Linguloidea</taxon>
        <taxon>Lingulidae</taxon>
        <taxon>Lingula</taxon>
    </lineage>
</organism>
<dbReference type="GO" id="GO:0004674">
    <property type="term" value="F:protein serine/threonine kinase activity"/>
    <property type="evidence" value="ECO:0007669"/>
    <property type="project" value="InterPro"/>
</dbReference>
<dbReference type="GO" id="GO:0010506">
    <property type="term" value="P:regulation of autophagy"/>
    <property type="evidence" value="ECO:0007669"/>
    <property type="project" value="InterPro"/>
</dbReference>
<keyword evidence="4" id="KW-0677">Repeat</keyword>
<evidence type="ECO:0000256" key="11">
    <source>
        <dbReference type="PROSITE-ProRule" id="PRU10141"/>
    </source>
</evidence>
<feature type="domain" description="Protein kinase" evidence="14">
    <location>
        <begin position="19"/>
        <end position="299"/>
    </location>
</feature>
<dbReference type="Pfam" id="PF18346">
    <property type="entry name" value="SH3_15"/>
    <property type="match status" value="3"/>
</dbReference>
<dbReference type="InParanoid" id="A0A1S3HXI1"/>
<keyword evidence="7" id="KW-0418">Kinase</keyword>
<dbReference type="GO" id="GO:0005776">
    <property type="term" value="C:autophagosome"/>
    <property type="evidence" value="ECO:0007669"/>
    <property type="project" value="TreeGrafter"/>
</dbReference>
<evidence type="ECO:0000256" key="4">
    <source>
        <dbReference type="ARBA" id="ARBA00022737"/>
    </source>
</evidence>
<keyword evidence="9" id="KW-0862">Zinc</keyword>
<evidence type="ECO:0000256" key="13">
    <source>
        <dbReference type="SAM" id="MobiDB-lite"/>
    </source>
</evidence>
<feature type="binding site" evidence="11">
    <location>
        <position position="48"/>
    </location>
    <ligand>
        <name>ATP</name>
        <dbReference type="ChEBI" id="CHEBI:30616"/>
    </ligand>
</feature>
<feature type="compositionally biased region" description="Low complexity" evidence="13">
    <location>
        <begin position="311"/>
        <end position="345"/>
    </location>
</feature>
<dbReference type="GO" id="GO:0005524">
    <property type="term" value="F:ATP binding"/>
    <property type="evidence" value="ECO:0007669"/>
    <property type="project" value="UniProtKB-UniRule"/>
</dbReference>
<dbReference type="InterPro" id="IPR000719">
    <property type="entry name" value="Prot_kinase_dom"/>
</dbReference>
<evidence type="ECO:0000256" key="12">
    <source>
        <dbReference type="SAM" id="Coils"/>
    </source>
</evidence>
<evidence type="ECO:0000259" key="14">
    <source>
        <dbReference type="PROSITE" id="PS50011"/>
    </source>
</evidence>
<evidence type="ECO:0000256" key="5">
    <source>
        <dbReference type="ARBA" id="ARBA00022741"/>
    </source>
</evidence>
<evidence type="ECO:0000256" key="8">
    <source>
        <dbReference type="ARBA" id="ARBA00022786"/>
    </source>
</evidence>
<dbReference type="PANTHER" id="PTHR24348">
    <property type="entry name" value="SERINE/THREONINE-PROTEIN KINASE UNC-51-RELATED"/>
    <property type="match status" value="1"/>
</dbReference>
<dbReference type="STRING" id="7574.A0A1S3HXI1"/>
<evidence type="ECO:0000256" key="9">
    <source>
        <dbReference type="ARBA" id="ARBA00022833"/>
    </source>
</evidence>
<proteinExistence type="predicted"/>
<evidence type="ECO:0000256" key="3">
    <source>
        <dbReference type="ARBA" id="ARBA00022723"/>
    </source>
</evidence>
<dbReference type="UniPathway" id="UPA00143"/>
<evidence type="ECO:0000313" key="15">
    <source>
        <dbReference type="Proteomes" id="UP000085678"/>
    </source>
</evidence>
<dbReference type="CDD" id="cd14014">
    <property type="entry name" value="STKc_PknB_like"/>
    <property type="match status" value="1"/>
</dbReference>
<dbReference type="Proteomes" id="UP000085678">
    <property type="component" value="Unplaced"/>
</dbReference>
<keyword evidence="10 11" id="KW-0067">ATP-binding</keyword>
<dbReference type="InterPro" id="IPR040847">
    <property type="entry name" value="SH3_15"/>
</dbReference>
<sequence>MAAASDPECSVQLGKYVYINMFTKLGQGAFGVVYRGMDTKRNIDVAAKQLEIKDDKGGADAMSEIKTLQKLPCHANLVALYDFHFFRSSFWVVMEFCNCGELKKYFDDHKPVDQATMMDFMRQTAAAVDFMHSLAEPVIHRDLKPGNIMLKQTSADPKPVIKVTDFGLSKVADVDLSKTFLMTTVAGTPCFMAPEQFAKEPYTAAVDVFALGLIYLGMIYYEEIGDILPFTKETYSSGMLLPPGMIMLQSLKSGMLAPDLVQHKTADDSVMTQLKELIGQMIKVRAKDRPKSALVHEKLRTMCGFSADASTPTTPHGGDTTDVKTTPGGATSSSSSDSTNTTTSEESGEDLGYQLLQQAVQQMMEEKLEERKEKEKESEDLLKQIRRGAPLLELLMRQGLDESSEEKEGETKFKNGDRVRVTTDYAKAKELQENYGGWNEFMRSYLGKEGKVERKILHVVKVGFPDGQIWSFNPELLTKLTEDGSAVGGTSPSEAAKETKRDKNTSHDEIVRGLFKRFDVVQIAEEAEVVKLLQKGHGGWNEKMTLCLGIKGLINRVDKDGDVFVECINGDDWTFNPEILIKVEDDPNAEIEAGDFVLIKNVTKSEAQELQRNHGEWANGMERSLGHTGIVKAVLKGDRVRVEVARHVWIFNKKLVKLVAKSEEMLVAILKRKFGM</sequence>
<dbReference type="Gene3D" id="1.10.510.10">
    <property type="entry name" value="Transferase(Phosphotransferase) domain 1"/>
    <property type="match status" value="1"/>
</dbReference>